<evidence type="ECO:0000313" key="1">
    <source>
        <dbReference type="EMBL" id="DAG00419.1"/>
    </source>
</evidence>
<protein>
    <submittedName>
        <fullName evidence="1">Uncharacterized protein</fullName>
    </submittedName>
</protein>
<dbReference type="EMBL" id="BK016180">
    <property type="protein sequence ID" value="DAG00419.1"/>
    <property type="molecule type" value="Genomic_DNA"/>
</dbReference>
<accession>A0A8S5V1C9</accession>
<proteinExistence type="predicted"/>
<reference evidence="1" key="1">
    <citation type="journal article" date="2021" name="Proc. Natl. Acad. Sci. U.S.A.">
        <title>A Catalog of Tens of Thousands of Viruses from Human Metagenomes Reveals Hidden Associations with Chronic Diseases.</title>
        <authorList>
            <person name="Tisza M.J."/>
            <person name="Buck C.B."/>
        </authorList>
    </citation>
    <scope>NUCLEOTIDE SEQUENCE</scope>
    <source>
        <strain evidence="1">Ct3r22</strain>
    </source>
</reference>
<name>A0A8S5V1C9_9CAUD</name>
<organism evidence="1">
    <name type="scientific">Siphoviridae sp. ct3r22</name>
    <dbReference type="NCBI Taxonomy" id="2825325"/>
    <lineage>
        <taxon>Viruses</taxon>
        <taxon>Duplodnaviria</taxon>
        <taxon>Heunggongvirae</taxon>
        <taxon>Uroviricota</taxon>
        <taxon>Caudoviricetes</taxon>
    </lineage>
</organism>
<sequence length="58" mass="6803">MGYIKNTKVIAKKFNCKYIQFGFSNYKEVRYIFEAMIRVIKGDYSEMVGWGHCTAVPK</sequence>